<feature type="transmembrane region" description="Helical" evidence="1">
    <location>
        <begin position="6"/>
        <end position="27"/>
    </location>
</feature>
<reference evidence="2" key="1">
    <citation type="journal article" date="2015" name="PeerJ">
        <title>First genomic representation of candidate bacterial phylum KSB3 points to enhanced environmental sensing as a trigger of wastewater bulking.</title>
        <authorList>
            <person name="Sekiguchi Y."/>
            <person name="Ohashi A."/>
            <person name="Parks D.H."/>
            <person name="Yamauchi T."/>
            <person name="Tyson G.W."/>
            <person name="Hugenholtz P."/>
        </authorList>
    </citation>
    <scope>NUCLEOTIDE SEQUENCE [LARGE SCALE GENOMIC DNA]</scope>
</reference>
<sequence>MNYDMLISQQLYSSSLCFMTVLPYFYYSHYITNLLHIQNFVESE</sequence>
<name>A0A081C0T6_VECG1</name>
<dbReference type="EMBL" id="DF820467">
    <property type="protein sequence ID" value="GAK58191.1"/>
    <property type="molecule type" value="Genomic_DNA"/>
</dbReference>
<organism evidence="2">
    <name type="scientific">Vecturithrix granuli</name>
    <dbReference type="NCBI Taxonomy" id="1499967"/>
    <lineage>
        <taxon>Bacteria</taxon>
        <taxon>Candidatus Moduliflexota</taxon>
        <taxon>Candidatus Vecturitrichia</taxon>
        <taxon>Candidatus Vecturitrichales</taxon>
        <taxon>Candidatus Vecturitrichaceae</taxon>
        <taxon>Candidatus Vecturithrix</taxon>
    </lineage>
</organism>
<keyword evidence="3" id="KW-1185">Reference proteome</keyword>
<dbReference type="AlphaFoldDB" id="A0A081C0T6"/>
<keyword evidence="1" id="KW-1133">Transmembrane helix</keyword>
<dbReference type="HOGENOM" id="CLU_3212843_0_0_0"/>
<evidence type="ECO:0000313" key="2">
    <source>
        <dbReference type="EMBL" id="GAK58191.1"/>
    </source>
</evidence>
<gene>
    <name evidence="2" type="ORF">U27_05164</name>
</gene>
<evidence type="ECO:0000313" key="3">
    <source>
        <dbReference type="Proteomes" id="UP000030661"/>
    </source>
</evidence>
<protein>
    <submittedName>
        <fullName evidence="2">Uncharacterized protein</fullName>
    </submittedName>
</protein>
<keyword evidence="1" id="KW-0812">Transmembrane</keyword>
<proteinExistence type="predicted"/>
<keyword evidence="1" id="KW-0472">Membrane</keyword>
<dbReference type="Proteomes" id="UP000030661">
    <property type="component" value="Unassembled WGS sequence"/>
</dbReference>
<dbReference type="STRING" id="1499967.U27_05164"/>
<accession>A0A081C0T6</accession>
<evidence type="ECO:0000256" key="1">
    <source>
        <dbReference type="SAM" id="Phobius"/>
    </source>
</evidence>